<evidence type="ECO:0000313" key="1">
    <source>
        <dbReference type="EMBL" id="RCI14427.1"/>
    </source>
</evidence>
<accession>A0A367LJ73</accession>
<keyword evidence="2" id="KW-1185">Reference proteome</keyword>
<reference evidence="1 2" key="1">
    <citation type="journal article" date="2015" name="BMC Genomics">
        <title>Insights from the genome of Ophiocordyceps polyrhachis-furcata to pathogenicity and host specificity in insect fungi.</title>
        <authorList>
            <person name="Wichadakul D."/>
            <person name="Kobmoo N."/>
            <person name="Ingsriswang S."/>
            <person name="Tangphatsornruang S."/>
            <person name="Chantasingh D."/>
            <person name="Luangsa-ard J.J."/>
            <person name="Eurwilaichitr L."/>
        </authorList>
    </citation>
    <scope>NUCLEOTIDE SEQUENCE [LARGE SCALE GENOMIC DNA]</scope>
    <source>
        <strain evidence="1 2">BCC 54312</strain>
    </source>
</reference>
<name>A0A367LJ73_9HYPO</name>
<dbReference type="EMBL" id="LKCN02000004">
    <property type="protein sequence ID" value="RCI14427.1"/>
    <property type="molecule type" value="Genomic_DNA"/>
</dbReference>
<organism evidence="1 2">
    <name type="scientific">Ophiocordyceps polyrhachis-furcata BCC 54312</name>
    <dbReference type="NCBI Taxonomy" id="1330021"/>
    <lineage>
        <taxon>Eukaryota</taxon>
        <taxon>Fungi</taxon>
        <taxon>Dikarya</taxon>
        <taxon>Ascomycota</taxon>
        <taxon>Pezizomycotina</taxon>
        <taxon>Sordariomycetes</taxon>
        <taxon>Hypocreomycetidae</taxon>
        <taxon>Hypocreales</taxon>
        <taxon>Ophiocordycipitaceae</taxon>
        <taxon>Ophiocordyceps</taxon>
    </lineage>
</organism>
<protein>
    <submittedName>
        <fullName evidence="1">Uncharacterized protein</fullName>
    </submittedName>
</protein>
<proteinExistence type="predicted"/>
<sequence>MGAFVDYNVVVFSMSLHVYGLETTIMYEYTHPIRYYHTATAQEMEASNPYFSKDSFDPLLPHGPVDG</sequence>
<dbReference type="AlphaFoldDB" id="A0A367LJ73"/>
<comment type="caution">
    <text evidence="1">The sequence shown here is derived from an EMBL/GenBank/DDBJ whole genome shotgun (WGS) entry which is preliminary data.</text>
</comment>
<dbReference type="Proteomes" id="UP000253664">
    <property type="component" value="Unassembled WGS sequence"/>
</dbReference>
<gene>
    <name evidence="1" type="ORF">L249_6163</name>
</gene>
<evidence type="ECO:0000313" key="2">
    <source>
        <dbReference type="Proteomes" id="UP000253664"/>
    </source>
</evidence>